<organism evidence="1 2">
    <name type="scientific">Salipiger mangrovisoli</name>
    <dbReference type="NCBI Taxonomy" id="2865933"/>
    <lineage>
        <taxon>Bacteria</taxon>
        <taxon>Pseudomonadati</taxon>
        <taxon>Pseudomonadota</taxon>
        <taxon>Alphaproteobacteria</taxon>
        <taxon>Rhodobacterales</taxon>
        <taxon>Roseobacteraceae</taxon>
        <taxon>Salipiger</taxon>
    </lineage>
</organism>
<proteinExistence type="predicted"/>
<dbReference type="EMBL" id="JADFFK010000013">
    <property type="protein sequence ID" value="MBE9638636.1"/>
    <property type="molecule type" value="Genomic_DNA"/>
</dbReference>
<name>A0ABR9X5B1_9RHOB</name>
<dbReference type="RefSeq" id="WP_194135933.1">
    <property type="nucleotide sequence ID" value="NZ_JADFFK010000013.1"/>
</dbReference>
<keyword evidence="2" id="KW-1185">Reference proteome</keyword>
<evidence type="ECO:0000313" key="1">
    <source>
        <dbReference type="EMBL" id="MBE9638636.1"/>
    </source>
</evidence>
<evidence type="ECO:0008006" key="3">
    <source>
        <dbReference type="Google" id="ProtNLM"/>
    </source>
</evidence>
<evidence type="ECO:0000313" key="2">
    <source>
        <dbReference type="Proteomes" id="UP000607796"/>
    </source>
</evidence>
<dbReference type="Proteomes" id="UP000607796">
    <property type="component" value="Unassembled WGS sequence"/>
</dbReference>
<accession>A0ABR9X5B1</accession>
<sequence length="240" mass="26679">MPLLGDAFLCLWNDFDEARAEEYERWHSFEHVPERVAAPGFLSGRRYGAYDRRESRYMTLYDLDSLAALETPQYAELQAEPTPWSARMRPGFRNFLRIPCRTLASEGTGCAGRAGVLALRLSDDTEASDAAILGLLRGALSAQAISAFHLGRADHIPAYGVFRSPEASAEGRHYVVAILEATTEAAAAAALAGLRHRLDALDPEIDVLRDESTEFLLSVTRSEVVPRWERHHLRQEQPAS</sequence>
<protein>
    <recommendedName>
        <fullName evidence="3">NIPSNAP protein</fullName>
    </recommendedName>
</protein>
<comment type="caution">
    <text evidence="1">The sequence shown here is derived from an EMBL/GenBank/DDBJ whole genome shotgun (WGS) entry which is preliminary data.</text>
</comment>
<gene>
    <name evidence="1" type="ORF">IQ782_17405</name>
</gene>
<reference evidence="1 2" key="1">
    <citation type="journal article" date="2021" name="Int. J. Syst. Evol. Microbiol.">
        <title>Salipiger mangrovisoli sp. nov., isolated from mangrove soil and the proposal for the reclassification of Paraphaeobacter pallidus as Salipiger pallidus comb. nov.</title>
        <authorList>
            <person name="Du J."/>
            <person name="Liu Y."/>
            <person name="Pei T."/>
            <person name="Deng M.R."/>
            <person name="Zhu H."/>
        </authorList>
    </citation>
    <scope>NUCLEOTIDE SEQUENCE [LARGE SCALE GENOMIC DNA]</scope>
    <source>
        <strain evidence="1 2">6D45A</strain>
    </source>
</reference>